<sequence length="23" mass="2588">MLFVPNRIAVDLTPILKSSSLSW</sequence>
<gene>
    <name evidence="1" type="ORF">METZ01_LOCUS386367</name>
</gene>
<reference evidence="1" key="1">
    <citation type="submission" date="2018-05" db="EMBL/GenBank/DDBJ databases">
        <authorList>
            <person name="Lanie J.A."/>
            <person name="Ng W.-L."/>
            <person name="Kazmierczak K.M."/>
            <person name="Andrzejewski T.M."/>
            <person name="Davidsen T.M."/>
            <person name="Wayne K.J."/>
            <person name="Tettelin H."/>
            <person name="Glass J.I."/>
            <person name="Rusch D."/>
            <person name="Podicherti R."/>
            <person name="Tsui H.-C.T."/>
            <person name="Winkler M.E."/>
        </authorList>
    </citation>
    <scope>NUCLEOTIDE SEQUENCE</scope>
</reference>
<evidence type="ECO:0000313" key="1">
    <source>
        <dbReference type="EMBL" id="SVD33513.1"/>
    </source>
</evidence>
<accession>A0A382UGV5</accession>
<protein>
    <submittedName>
        <fullName evidence="1">Uncharacterized protein</fullName>
    </submittedName>
</protein>
<dbReference type="AlphaFoldDB" id="A0A382UGV5"/>
<organism evidence="1">
    <name type="scientific">marine metagenome</name>
    <dbReference type="NCBI Taxonomy" id="408172"/>
    <lineage>
        <taxon>unclassified sequences</taxon>
        <taxon>metagenomes</taxon>
        <taxon>ecological metagenomes</taxon>
    </lineage>
</organism>
<dbReference type="EMBL" id="UINC01144170">
    <property type="protein sequence ID" value="SVD33513.1"/>
    <property type="molecule type" value="Genomic_DNA"/>
</dbReference>
<name>A0A382UGV5_9ZZZZ</name>
<proteinExistence type="predicted"/>